<dbReference type="InterPro" id="IPR001283">
    <property type="entry name" value="CRISP-related"/>
</dbReference>
<dbReference type="PRINTS" id="PR00837">
    <property type="entry name" value="V5TPXLIKE"/>
</dbReference>
<dbReference type="Gene3D" id="3.40.33.10">
    <property type="entry name" value="CAP"/>
    <property type="match status" value="1"/>
</dbReference>
<proteinExistence type="predicted"/>
<accession>H2Z4W2</accession>
<feature type="region of interest" description="Disordered" evidence="2">
    <location>
        <begin position="20"/>
        <end position="119"/>
    </location>
</feature>
<dbReference type="Ensembl" id="ENSCSAVT00000012768.1">
    <property type="protein sequence ID" value="ENSCSAVP00000012624.1"/>
    <property type="gene ID" value="ENSCSAVG00000007407.1"/>
</dbReference>
<dbReference type="STRING" id="51511.ENSCSAVP00000012624"/>
<dbReference type="InParanoid" id="H2Z4W2"/>
<feature type="domain" description="ShKT" evidence="3">
    <location>
        <begin position="1"/>
        <end position="12"/>
    </location>
</feature>
<dbReference type="GeneTree" id="ENSGT00940000170525"/>
<keyword evidence="5" id="KW-1185">Reference proteome</keyword>
<dbReference type="CDD" id="cd05382">
    <property type="entry name" value="CAP_GAPR1-like"/>
    <property type="match status" value="1"/>
</dbReference>
<dbReference type="InterPro" id="IPR003582">
    <property type="entry name" value="ShKT_dom"/>
</dbReference>
<reference evidence="4" key="3">
    <citation type="submission" date="2025-09" db="UniProtKB">
        <authorList>
            <consortium name="Ensembl"/>
        </authorList>
    </citation>
    <scope>IDENTIFICATION</scope>
</reference>
<dbReference type="HOGENOM" id="CLU_769365_0_0_1"/>
<evidence type="ECO:0000259" key="3">
    <source>
        <dbReference type="PROSITE" id="PS51670"/>
    </source>
</evidence>
<dbReference type="InterPro" id="IPR014044">
    <property type="entry name" value="CAP_dom"/>
</dbReference>
<feature type="compositionally biased region" description="Low complexity" evidence="2">
    <location>
        <begin position="27"/>
        <end position="58"/>
    </location>
</feature>
<reference evidence="5" key="1">
    <citation type="submission" date="2003-08" db="EMBL/GenBank/DDBJ databases">
        <authorList>
            <person name="Birren B."/>
            <person name="Nusbaum C."/>
            <person name="Abebe A."/>
            <person name="Abouelleil A."/>
            <person name="Adekoya E."/>
            <person name="Ait-zahra M."/>
            <person name="Allen N."/>
            <person name="Allen T."/>
            <person name="An P."/>
            <person name="Anderson M."/>
            <person name="Anderson S."/>
            <person name="Arachchi H."/>
            <person name="Armbruster J."/>
            <person name="Bachantsang P."/>
            <person name="Baldwin J."/>
            <person name="Barry A."/>
            <person name="Bayul T."/>
            <person name="Blitshsteyn B."/>
            <person name="Bloom T."/>
            <person name="Blye J."/>
            <person name="Boguslavskiy L."/>
            <person name="Borowsky M."/>
            <person name="Boukhgalter B."/>
            <person name="Brunache A."/>
            <person name="Butler J."/>
            <person name="Calixte N."/>
            <person name="Calvo S."/>
            <person name="Camarata J."/>
            <person name="Campo K."/>
            <person name="Chang J."/>
            <person name="Cheshatsang Y."/>
            <person name="Citroen M."/>
            <person name="Collymore A."/>
            <person name="Considine T."/>
            <person name="Cook A."/>
            <person name="Cooke P."/>
            <person name="Corum B."/>
            <person name="Cuomo C."/>
            <person name="David R."/>
            <person name="Dawoe T."/>
            <person name="Degray S."/>
            <person name="Dodge S."/>
            <person name="Dooley K."/>
            <person name="Dorje P."/>
            <person name="Dorjee K."/>
            <person name="Dorris L."/>
            <person name="Duffey N."/>
            <person name="Dupes A."/>
            <person name="Elkins T."/>
            <person name="Engels R."/>
            <person name="Erickson J."/>
            <person name="Farina A."/>
            <person name="Faro S."/>
            <person name="Ferreira P."/>
            <person name="Fischer H."/>
            <person name="Fitzgerald M."/>
            <person name="Foley K."/>
            <person name="Gage D."/>
            <person name="Galagan J."/>
            <person name="Gearin G."/>
            <person name="Gnerre S."/>
            <person name="Gnirke A."/>
            <person name="Goyette A."/>
            <person name="Graham J."/>
            <person name="Grandbois E."/>
            <person name="Gyaltsen K."/>
            <person name="Hafez N."/>
            <person name="Hagopian D."/>
            <person name="Hagos B."/>
            <person name="Hall J."/>
            <person name="Hatcher B."/>
            <person name="Heller A."/>
            <person name="Higgins H."/>
            <person name="Honan T."/>
            <person name="Horn A."/>
            <person name="Houde N."/>
            <person name="Hughes L."/>
            <person name="Hulme W."/>
            <person name="Husby E."/>
            <person name="Iliev I."/>
            <person name="Jaffe D."/>
            <person name="Jones C."/>
            <person name="Kamal M."/>
            <person name="Kamat A."/>
            <person name="Kamvysselis M."/>
            <person name="Karlsson E."/>
            <person name="Kells C."/>
            <person name="Kieu A."/>
            <person name="Kisner P."/>
            <person name="Kodira C."/>
            <person name="Kulbokas E."/>
            <person name="Labutti K."/>
            <person name="Lama D."/>
            <person name="Landers T."/>
            <person name="Leger J."/>
            <person name="Levine S."/>
            <person name="Lewis D."/>
            <person name="Lewis T."/>
            <person name="Lindblad-toh K."/>
            <person name="Liu X."/>
            <person name="Lokyitsang T."/>
            <person name="Lokyitsang Y."/>
            <person name="Lucien O."/>
            <person name="Lui A."/>
            <person name="Ma L.J."/>
            <person name="Mabbitt R."/>
            <person name="Macdonald J."/>
            <person name="Maclean C."/>
            <person name="Major J."/>
            <person name="Manning J."/>
            <person name="Marabella R."/>
            <person name="Maru K."/>
            <person name="Matthews C."/>
            <person name="Mauceli E."/>
            <person name="Mccarthy M."/>
            <person name="Mcdonough S."/>
            <person name="Mcghee T."/>
            <person name="Meldrim J."/>
            <person name="Meneus L."/>
            <person name="Mesirov J."/>
            <person name="Mihalev A."/>
            <person name="Mihova T."/>
            <person name="Mikkelsen T."/>
            <person name="Mlenga V."/>
            <person name="Moru K."/>
            <person name="Mozes J."/>
            <person name="Mulrain L."/>
            <person name="Munson G."/>
            <person name="Naylor J."/>
            <person name="Newes C."/>
            <person name="Nguyen C."/>
            <person name="Nguyen N."/>
            <person name="Nguyen T."/>
            <person name="Nicol R."/>
            <person name="Nielsen C."/>
            <person name="Nizzari M."/>
            <person name="Norbu C."/>
            <person name="Norbu N."/>
            <person name="O'donnell P."/>
            <person name="Okoawo O."/>
            <person name="O'leary S."/>
            <person name="Omotosho B."/>
            <person name="O'neill K."/>
            <person name="Osman S."/>
            <person name="Parker S."/>
            <person name="Perrin D."/>
            <person name="Phunkhang P."/>
            <person name="Piqani B."/>
            <person name="Purcell S."/>
            <person name="Rachupka T."/>
            <person name="Ramasamy U."/>
            <person name="Rameau R."/>
            <person name="Ray V."/>
            <person name="Raymond C."/>
            <person name="Retta R."/>
            <person name="Richardson S."/>
            <person name="Rise C."/>
            <person name="Rodriguez J."/>
            <person name="Rogers J."/>
            <person name="Rogov P."/>
            <person name="Rutman M."/>
            <person name="Schupbach R."/>
            <person name="Seaman C."/>
            <person name="Settipalli S."/>
            <person name="Sharpe T."/>
            <person name="Sheridan J."/>
            <person name="Sherpa N."/>
            <person name="Shi J."/>
            <person name="Smirnov S."/>
            <person name="Smith C."/>
            <person name="Sougnez C."/>
            <person name="Spencer B."/>
            <person name="Stalker J."/>
            <person name="Stange-thomann N."/>
            <person name="Stavropoulos S."/>
            <person name="Stetson K."/>
            <person name="Stone C."/>
            <person name="Stone S."/>
            <person name="Stubbs M."/>
            <person name="Talamas J."/>
            <person name="Tchuinga P."/>
            <person name="Tenzing P."/>
            <person name="Tesfaye S."/>
            <person name="Theodore J."/>
            <person name="Thoulutsang Y."/>
            <person name="Topham K."/>
            <person name="Towey S."/>
            <person name="Tsamla T."/>
            <person name="Tsomo N."/>
            <person name="Vallee D."/>
            <person name="Vassiliev H."/>
            <person name="Venkataraman V."/>
            <person name="Vinson J."/>
            <person name="Vo A."/>
            <person name="Wade C."/>
            <person name="Wang S."/>
            <person name="Wangchuk T."/>
            <person name="Wangdi T."/>
            <person name="Whittaker C."/>
            <person name="Wilkinson J."/>
            <person name="Wu Y."/>
            <person name="Wyman D."/>
            <person name="Yadav S."/>
            <person name="Yang S."/>
            <person name="Yang X."/>
            <person name="Yeager S."/>
            <person name="Yee E."/>
            <person name="Young G."/>
            <person name="Zainoun J."/>
            <person name="Zembeck L."/>
            <person name="Zimmer A."/>
            <person name="Zody M."/>
            <person name="Lander E."/>
        </authorList>
    </citation>
    <scope>NUCLEOTIDE SEQUENCE [LARGE SCALE GENOMIC DNA]</scope>
</reference>
<sequence>MQVKCRKSCGLCTKCGSSAPVVQPQPASGASGVSGSALRPPSGSLSSLLRPPSVPGLSNLFPQGFPFPRTTTTQSPTTTTNRRTTTTQRLTTTTSPVTTTTPISTTPPPVNPVPTTSSDGTCTLQMGRTVDEQCLYTHNYYRCLHGVPPLRLSSELKSSAQYYANSMAADGKLGYHSLKPSVIGIERAATVGENLAWRMQPNNRYNIEQAAADWYAEGLYYDYNQPESSTKEHFTQMIWKDTTEVGCAVSQIGAQIYAVAQYKLAGNIPGLYADNVKPTTARVCQAHCSMGRCQGHDGMSSTCLCQTRRMALPSCTGNCVVYCPKPESHAGYWETRCAGKRMCRCDGYRRGGRHPGAVCN</sequence>
<dbReference type="InterPro" id="IPR035940">
    <property type="entry name" value="CAP_sf"/>
</dbReference>
<dbReference type="AlphaFoldDB" id="H2Z4W2"/>
<evidence type="ECO:0000313" key="5">
    <source>
        <dbReference type="Proteomes" id="UP000007875"/>
    </source>
</evidence>
<dbReference type="PROSITE" id="PS51670">
    <property type="entry name" value="SHKT"/>
    <property type="match status" value="1"/>
</dbReference>
<name>H2Z4W2_CIOSA</name>
<evidence type="ECO:0000256" key="2">
    <source>
        <dbReference type="SAM" id="MobiDB-lite"/>
    </source>
</evidence>
<dbReference type="OMA" id="YCSTIND"/>
<dbReference type="SUPFAM" id="SSF55797">
    <property type="entry name" value="PR-1-like"/>
    <property type="match status" value="1"/>
</dbReference>
<evidence type="ECO:0000256" key="1">
    <source>
        <dbReference type="PROSITE-ProRule" id="PRU01005"/>
    </source>
</evidence>
<dbReference type="Proteomes" id="UP000007875">
    <property type="component" value="Unassembled WGS sequence"/>
</dbReference>
<comment type="caution">
    <text evidence="1">Lacks conserved residue(s) required for the propagation of feature annotation.</text>
</comment>
<dbReference type="Pfam" id="PF00188">
    <property type="entry name" value="CAP"/>
    <property type="match status" value="1"/>
</dbReference>
<feature type="compositionally biased region" description="Low complexity" evidence="2">
    <location>
        <begin position="68"/>
        <end position="104"/>
    </location>
</feature>
<evidence type="ECO:0000313" key="4">
    <source>
        <dbReference type="Ensembl" id="ENSCSAVP00000012624.1"/>
    </source>
</evidence>
<dbReference type="eggNOG" id="KOG3017">
    <property type="taxonomic scope" value="Eukaryota"/>
</dbReference>
<dbReference type="SMART" id="SM00198">
    <property type="entry name" value="SCP"/>
    <property type="match status" value="1"/>
</dbReference>
<dbReference type="PANTHER" id="PTHR10334">
    <property type="entry name" value="CYSTEINE-RICH SECRETORY PROTEIN-RELATED"/>
    <property type="match status" value="1"/>
</dbReference>
<reference evidence="4" key="2">
    <citation type="submission" date="2025-08" db="UniProtKB">
        <authorList>
            <consortium name="Ensembl"/>
        </authorList>
    </citation>
    <scope>IDENTIFICATION</scope>
</reference>
<protein>
    <recommendedName>
        <fullName evidence="3">ShKT domain-containing protein</fullName>
    </recommendedName>
</protein>
<dbReference type="InterPro" id="IPR034113">
    <property type="entry name" value="SCP_GAPR1-like"/>
</dbReference>
<dbReference type="FunFam" id="3.40.33.10:FF:000010">
    <property type="entry name" value="Predicted protein"/>
    <property type="match status" value="1"/>
</dbReference>
<organism evidence="4 5">
    <name type="scientific">Ciona savignyi</name>
    <name type="common">Pacific transparent sea squirt</name>
    <dbReference type="NCBI Taxonomy" id="51511"/>
    <lineage>
        <taxon>Eukaryota</taxon>
        <taxon>Metazoa</taxon>
        <taxon>Chordata</taxon>
        <taxon>Tunicata</taxon>
        <taxon>Ascidiacea</taxon>
        <taxon>Phlebobranchia</taxon>
        <taxon>Cionidae</taxon>
        <taxon>Ciona</taxon>
    </lineage>
</organism>